<reference evidence="1 3" key="1">
    <citation type="journal article" date="2011" name="Nature">
        <title>The Medicago genome provides insight into the evolution of rhizobial symbioses.</title>
        <authorList>
            <person name="Young N.D."/>
            <person name="Debelle F."/>
            <person name="Oldroyd G.E."/>
            <person name="Geurts R."/>
            <person name="Cannon S.B."/>
            <person name="Udvardi M.K."/>
            <person name="Benedito V.A."/>
            <person name="Mayer K.F."/>
            <person name="Gouzy J."/>
            <person name="Schoof H."/>
            <person name="Van de Peer Y."/>
            <person name="Proost S."/>
            <person name="Cook D.R."/>
            <person name="Meyers B.C."/>
            <person name="Spannagl M."/>
            <person name="Cheung F."/>
            <person name="De Mita S."/>
            <person name="Krishnakumar V."/>
            <person name="Gundlach H."/>
            <person name="Zhou S."/>
            <person name="Mudge J."/>
            <person name="Bharti A.K."/>
            <person name="Murray J.D."/>
            <person name="Naoumkina M.A."/>
            <person name="Rosen B."/>
            <person name="Silverstein K.A."/>
            <person name="Tang H."/>
            <person name="Rombauts S."/>
            <person name="Zhao P.X."/>
            <person name="Zhou P."/>
            <person name="Barbe V."/>
            <person name="Bardou P."/>
            <person name="Bechner M."/>
            <person name="Bellec A."/>
            <person name="Berger A."/>
            <person name="Berges H."/>
            <person name="Bidwell S."/>
            <person name="Bisseling T."/>
            <person name="Choisne N."/>
            <person name="Couloux A."/>
            <person name="Denny R."/>
            <person name="Deshpande S."/>
            <person name="Dai X."/>
            <person name="Doyle J.J."/>
            <person name="Dudez A.M."/>
            <person name="Farmer A.D."/>
            <person name="Fouteau S."/>
            <person name="Franken C."/>
            <person name="Gibelin C."/>
            <person name="Gish J."/>
            <person name="Goldstein S."/>
            <person name="Gonzalez A.J."/>
            <person name="Green P.J."/>
            <person name="Hallab A."/>
            <person name="Hartog M."/>
            <person name="Hua A."/>
            <person name="Humphray S.J."/>
            <person name="Jeong D.H."/>
            <person name="Jing Y."/>
            <person name="Jocker A."/>
            <person name="Kenton S.M."/>
            <person name="Kim D.J."/>
            <person name="Klee K."/>
            <person name="Lai H."/>
            <person name="Lang C."/>
            <person name="Lin S."/>
            <person name="Macmil S.L."/>
            <person name="Magdelenat G."/>
            <person name="Matthews L."/>
            <person name="McCorrison J."/>
            <person name="Monaghan E.L."/>
            <person name="Mun J.H."/>
            <person name="Najar F.Z."/>
            <person name="Nicholson C."/>
            <person name="Noirot C."/>
            <person name="O'Bleness M."/>
            <person name="Paule C.R."/>
            <person name="Poulain J."/>
            <person name="Prion F."/>
            <person name="Qin B."/>
            <person name="Qu C."/>
            <person name="Retzel E.F."/>
            <person name="Riddle C."/>
            <person name="Sallet E."/>
            <person name="Samain S."/>
            <person name="Samson N."/>
            <person name="Sanders I."/>
            <person name="Saurat O."/>
            <person name="Scarpelli C."/>
            <person name="Schiex T."/>
            <person name="Segurens B."/>
            <person name="Severin A.J."/>
            <person name="Sherrier D.J."/>
            <person name="Shi R."/>
            <person name="Sims S."/>
            <person name="Singer S.R."/>
            <person name="Sinharoy S."/>
            <person name="Sterck L."/>
            <person name="Viollet A."/>
            <person name="Wang B.B."/>
            <person name="Wang K."/>
            <person name="Wang M."/>
            <person name="Wang X."/>
            <person name="Warfsmann J."/>
            <person name="Weissenbach J."/>
            <person name="White D.D."/>
            <person name="White J.D."/>
            <person name="Wiley G.B."/>
            <person name="Wincker P."/>
            <person name="Xing Y."/>
            <person name="Yang L."/>
            <person name="Yao Z."/>
            <person name="Ying F."/>
            <person name="Zhai J."/>
            <person name="Zhou L."/>
            <person name="Zuber A."/>
            <person name="Denarie J."/>
            <person name="Dixon R.A."/>
            <person name="May G.D."/>
            <person name="Schwartz D.C."/>
            <person name="Rogers J."/>
            <person name="Quetier F."/>
            <person name="Town C.D."/>
            <person name="Roe B.A."/>
        </authorList>
    </citation>
    <scope>NUCLEOTIDE SEQUENCE [LARGE SCALE GENOMIC DNA]</scope>
    <source>
        <strain evidence="1">A17</strain>
        <strain evidence="2 3">cv. Jemalong A17</strain>
    </source>
</reference>
<accession>A0A072V068</accession>
<protein>
    <submittedName>
        <fullName evidence="1 2">Uncharacterized protein</fullName>
    </submittedName>
</protein>
<proteinExistence type="predicted"/>
<keyword evidence="3" id="KW-1185">Reference proteome</keyword>
<dbReference type="AlphaFoldDB" id="A0A072V068"/>
<reference evidence="1 3" key="2">
    <citation type="journal article" date="2014" name="BMC Genomics">
        <title>An improved genome release (version Mt4.0) for the model legume Medicago truncatula.</title>
        <authorList>
            <person name="Tang H."/>
            <person name="Krishnakumar V."/>
            <person name="Bidwell S."/>
            <person name="Rosen B."/>
            <person name="Chan A."/>
            <person name="Zhou S."/>
            <person name="Gentzbittel L."/>
            <person name="Childs K.L."/>
            <person name="Yandell M."/>
            <person name="Gundlach H."/>
            <person name="Mayer K.F."/>
            <person name="Schwartz D.C."/>
            <person name="Town C.D."/>
        </authorList>
    </citation>
    <scope>GENOME REANNOTATION</scope>
    <source>
        <strain evidence="1">A17</strain>
        <strain evidence="2 3">cv. Jemalong A17</strain>
    </source>
</reference>
<gene>
    <name evidence="1" type="ordered locus">MTR_3g081660</name>
</gene>
<evidence type="ECO:0000313" key="1">
    <source>
        <dbReference type="EMBL" id="KEH35207.1"/>
    </source>
</evidence>
<dbReference type="Proteomes" id="UP000002051">
    <property type="component" value="Chromosome 3"/>
</dbReference>
<organism evidence="1 3">
    <name type="scientific">Medicago truncatula</name>
    <name type="common">Barrel medic</name>
    <name type="synonym">Medicago tribuloides</name>
    <dbReference type="NCBI Taxonomy" id="3880"/>
    <lineage>
        <taxon>Eukaryota</taxon>
        <taxon>Viridiplantae</taxon>
        <taxon>Streptophyta</taxon>
        <taxon>Embryophyta</taxon>
        <taxon>Tracheophyta</taxon>
        <taxon>Spermatophyta</taxon>
        <taxon>Magnoliopsida</taxon>
        <taxon>eudicotyledons</taxon>
        <taxon>Gunneridae</taxon>
        <taxon>Pentapetalae</taxon>
        <taxon>rosids</taxon>
        <taxon>fabids</taxon>
        <taxon>Fabales</taxon>
        <taxon>Fabaceae</taxon>
        <taxon>Papilionoideae</taxon>
        <taxon>50 kb inversion clade</taxon>
        <taxon>NPAAA clade</taxon>
        <taxon>Hologalegina</taxon>
        <taxon>IRL clade</taxon>
        <taxon>Trifolieae</taxon>
        <taxon>Medicago</taxon>
    </lineage>
</organism>
<evidence type="ECO:0000313" key="3">
    <source>
        <dbReference type="Proteomes" id="UP000002051"/>
    </source>
</evidence>
<evidence type="ECO:0000313" key="2">
    <source>
        <dbReference type="EnsemblPlants" id="KEH35207"/>
    </source>
</evidence>
<dbReference type="EMBL" id="CM001219">
    <property type="protein sequence ID" value="KEH35207.1"/>
    <property type="molecule type" value="Genomic_DNA"/>
</dbReference>
<name>A0A072V068_MEDTR</name>
<dbReference type="EnsemblPlants" id="KEH35207">
    <property type="protein sequence ID" value="KEH35207"/>
    <property type="gene ID" value="MTR_3g081660"/>
</dbReference>
<dbReference type="HOGENOM" id="CLU_2779647_0_0_1"/>
<sequence>MAYKNIPVNGNLVQNSGKQGLLSALIASHSMWTQPFAKITPSAKAFMATKRFPFVLRVEYCFSCEILEQ</sequence>
<reference evidence="2" key="3">
    <citation type="submission" date="2015-04" db="UniProtKB">
        <authorList>
            <consortium name="EnsemblPlants"/>
        </authorList>
    </citation>
    <scope>IDENTIFICATION</scope>
    <source>
        <strain evidence="2">cv. Jemalong A17</strain>
    </source>
</reference>